<keyword evidence="9" id="KW-1185">Reference proteome</keyword>
<dbReference type="PANTHER" id="PTHR11266">
    <property type="entry name" value="PEROXISOMAL MEMBRANE PROTEIN 2, PXMP2 MPV17"/>
    <property type="match status" value="1"/>
</dbReference>
<keyword evidence="4" id="KW-1133">Transmembrane helix</keyword>
<evidence type="ECO:0000313" key="9">
    <source>
        <dbReference type="Proteomes" id="UP001066276"/>
    </source>
</evidence>
<evidence type="ECO:0000256" key="2">
    <source>
        <dbReference type="ARBA" id="ARBA00006824"/>
    </source>
</evidence>
<name>A0AAV7L822_PLEWA</name>
<evidence type="ECO:0000256" key="7">
    <source>
        <dbReference type="SAM" id="MobiDB-lite"/>
    </source>
</evidence>
<comment type="caution">
    <text evidence="8">The sequence shown here is derived from an EMBL/GenBank/DDBJ whole genome shotgun (WGS) entry which is preliminary data.</text>
</comment>
<evidence type="ECO:0000313" key="8">
    <source>
        <dbReference type="EMBL" id="KAJ1085488.1"/>
    </source>
</evidence>
<dbReference type="GO" id="GO:0005739">
    <property type="term" value="C:mitochondrion"/>
    <property type="evidence" value="ECO:0007669"/>
    <property type="project" value="TreeGrafter"/>
</dbReference>
<feature type="region of interest" description="Disordered" evidence="7">
    <location>
        <begin position="247"/>
        <end position="277"/>
    </location>
</feature>
<keyword evidence="5" id="KW-0472">Membrane</keyword>
<evidence type="ECO:0008006" key="10">
    <source>
        <dbReference type="Google" id="ProtNLM"/>
    </source>
</evidence>
<evidence type="ECO:0000256" key="4">
    <source>
        <dbReference type="ARBA" id="ARBA00022989"/>
    </source>
</evidence>
<evidence type="ECO:0000256" key="5">
    <source>
        <dbReference type="ARBA" id="ARBA00023136"/>
    </source>
</evidence>
<evidence type="ECO:0000256" key="6">
    <source>
        <dbReference type="RuleBase" id="RU363053"/>
    </source>
</evidence>
<evidence type="ECO:0000256" key="1">
    <source>
        <dbReference type="ARBA" id="ARBA00004141"/>
    </source>
</evidence>
<accession>A0AAV7L822</accession>
<comment type="subcellular location">
    <subcellularLocation>
        <location evidence="1">Membrane</location>
        <topology evidence="1">Multi-pass membrane protein</topology>
    </subcellularLocation>
</comment>
<dbReference type="Proteomes" id="UP001066276">
    <property type="component" value="Chromosome 12"/>
</dbReference>
<keyword evidence="3" id="KW-0812">Transmembrane</keyword>
<dbReference type="EMBL" id="JANPWB010000016">
    <property type="protein sequence ID" value="KAJ1085488.1"/>
    <property type="molecule type" value="Genomic_DNA"/>
</dbReference>
<reference evidence="8" key="1">
    <citation type="journal article" date="2022" name="bioRxiv">
        <title>Sequencing and chromosome-scale assembly of the giantPleurodeles waltlgenome.</title>
        <authorList>
            <person name="Brown T."/>
            <person name="Elewa A."/>
            <person name="Iarovenko S."/>
            <person name="Subramanian E."/>
            <person name="Araus A.J."/>
            <person name="Petzold A."/>
            <person name="Susuki M."/>
            <person name="Suzuki K.-i.T."/>
            <person name="Hayashi T."/>
            <person name="Toyoda A."/>
            <person name="Oliveira C."/>
            <person name="Osipova E."/>
            <person name="Leigh N.D."/>
            <person name="Simon A."/>
            <person name="Yun M.H."/>
        </authorList>
    </citation>
    <scope>NUCLEOTIDE SEQUENCE</scope>
    <source>
        <strain evidence="8">20211129_DDA</strain>
        <tissue evidence="8">Liver</tissue>
    </source>
</reference>
<sequence>MGAPLYPENPSGGSSVAREVISGITRPTFPGRDFLVPLPLTVGSGGELTRVFTGRRECRGKLFFARLSVLWKPFFKGRLLIITNTVTCGGFLATGDVIQQTRELRKNPEQKRNWTRTGRMFAIGCSMGPFMHFWYLWLDRSFPGKGIKLVAKKVLIDQLICSPLLGAWYFLGMGSMEGQTLQESTQEFKDKFWEFYKADWCVWPPAQMINFYFLAPKYRVIYVNVITLGWDTYLSYIKHRTKTKPEVSGTDIQNQNALEETTAPSTPSLPQALDEKV</sequence>
<dbReference type="InterPro" id="IPR007248">
    <property type="entry name" value="Mpv17_PMP22"/>
</dbReference>
<proteinExistence type="inferred from homology"/>
<evidence type="ECO:0000256" key="3">
    <source>
        <dbReference type="ARBA" id="ARBA00022692"/>
    </source>
</evidence>
<dbReference type="AlphaFoldDB" id="A0AAV7L822"/>
<feature type="compositionally biased region" description="Polar residues" evidence="7">
    <location>
        <begin position="250"/>
        <end position="269"/>
    </location>
</feature>
<gene>
    <name evidence="8" type="ORF">NDU88_005620</name>
</gene>
<protein>
    <recommendedName>
        <fullName evidence="10">Mpv17-like protein 2</fullName>
    </recommendedName>
</protein>
<dbReference type="GO" id="GO:0016020">
    <property type="term" value="C:membrane"/>
    <property type="evidence" value="ECO:0007669"/>
    <property type="project" value="UniProtKB-SubCell"/>
</dbReference>
<dbReference type="Pfam" id="PF04117">
    <property type="entry name" value="Mpv17_PMP22"/>
    <property type="match status" value="1"/>
</dbReference>
<dbReference type="GO" id="GO:0061668">
    <property type="term" value="P:mitochondrial ribosome assembly"/>
    <property type="evidence" value="ECO:0007669"/>
    <property type="project" value="TreeGrafter"/>
</dbReference>
<organism evidence="8 9">
    <name type="scientific">Pleurodeles waltl</name>
    <name type="common">Iberian ribbed newt</name>
    <dbReference type="NCBI Taxonomy" id="8319"/>
    <lineage>
        <taxon>Eukaryota</taxon>
        <taxon>Metazoa</taxon>
        <taxon>Chordata</taxon>
        <taxon>Craniata</taxon>
        <taxon>Vertebrata</taxon>
        <taxon>Euteleostomi</taxon>
        <taxon>Amphibia</taxon>
        <taxon>Batrachia</taxon>
        <taxon>Caudata</taxon>
        <taxon>Salamandroidea</taxon>
        <taxon>Salamandridae</taxon>
        <taxon>Pleurodelinae</taxon>
        <taxon>Pleurodeles</taxon>
    </lineage>
</organism>
<dbReference type="PANTHER" id="PTHR11266:SF8">
    <property type="entry name" value="MPV17-LIKE PROTEIN 2"/>
    <property type="match status" value="1"/>
</dbReference>
<comment type="similarity">
    <text evidence="2 6">Belongs to the peroxisomal membrane protein PXMP2/4 family.</text>
</comment>